<dbReference type="EMBL" id="JAOTPO010000003">
    <property type="protein sequence ID" value="MDE5413049.1"/>
    <property type="molecule type" value="Genomic_DNA"/>
</dbReference>
<dbReference type="InterPro" id="IPR007630">
    <property type="entry name" value="RNA_pol_sigma70_r4"/>
</dbReference>
<keyword evidence="4 5" id="KW-0804">Transcription</keyword>
<evidence type="ECO:0000256" key="3">
    <source>
        <dbReference type="ARBA" id="ARBA00023125"/>
    </source>
</evidence>
<dbReference type="Pfam" id="PF04545">
    <property type="entry name" value="Sigma70_r4"/>
    <property type="match status" value="1"/>
</dbReference>
<dbReference type="CDD" id="cd06171">
    <property type="entry name" value="Sigma70_r4"/>
    <property type="match status" value="1"/>
</dbReference>
<dbReference type="PROSITE" id="PS00716">
    <property type="entry name" value="SIGMA70_2"/>
    <property type="match status" value="1"/>
</dbReference>
<evidence type="ECO:0000259" key="7">
    <source>
        <dbReference type="PROSITE" id="PS00716"/>
    </source>
</evidence>
<evidence type="ECO:0000313" key="9">
    <source>
        <dbReference type="Proteomes" id="UP001148125"/>
    </source>
</evidence>
<keyword evidence="9" id="KW-1185">Reference proteome</keyword>
<evidence type="ECO:0000256" key="2">
    <source>
        <dbReference type="ARBA" id="ARBA00023082"/>
    </source>
</evidence>
<keyword evidence="2 5" id="KW-0731">Sigma factor</keyword>
<dbReference type="InterPro" id="IPR013324">
    <property type="entry name" value="RNA_pol_sigma_r3/r4-like"/>
</dbReference>
<dbReference type="Gene3D" id="1.10.10.10">
    <property type="entry name" value="Winged helix-like DNA-binding domain superfamily/Winged helix DNA-binding domain"/>
    <property type="match status" value="2"/>
</dbReference>
<organism evidence="8 9">
    <name type="scientific">Alkalihalobacterium chitinilyticum</name>
    <dbReference type="NCBI Taxonomy" id="2980103"/>
    <lineage>
        <taxon>Bacteria</taxon>
        <taxon>Bacillati</taxon>
        <taxon>Bacillota</taxon>
        <taxon>Bacilli</taxon>
        <taxon>Bacillales</taxon>
        <taxon>Bacillaceae</taxon>
        <taxon>Alkalihalobacterium</taxon>
    </lineage>
</organism>
<dbReference type="NCBIfam" id="TIGR02850">
    <property type="entry name" value="spore_sigG"/>
    <property type="match status" value="1"/>
</dbReference>
<accession>A0ABT5VC73</accession>
<comment type="similarity">
    <text evidence="5">Belongs to the sigma-70 factor family.</text>
</comment>
<dbReference type="Proteomes" id="UP001148125">
    <property type="component" value="Unassembled WGS sequence"/>
</dbReference>
<sequence>MNIILLLGGKELTRNKVEICGVDTAKLPVLTNKEMRELFTQMQSGDISAREKLVNGNLRLVLSVIQRFNNRGEYVDDLFQVGCIGLMKSIDNFDLSQNVKFSTYAVPMIIGEIRRYLRDNNPIRVSRSLRDIAYKALQVRDQLMAEKNRDREPTVLEISKVLDVPKEDVVFALDAIQDPVSLFEPIYNDGGDPIYVMDQISDDKQKDVNWVEEIALREAMIRLNDREKLILNMRFFQGKTQMEVADEIGISQAQVSRLEKAAIQQMNKHAQS</sequence>
<dbReference type="SUPFAM" id="SSF88659">
    <property type="entry name" value="Sigma3 and sigma4 domains of RNA polymerase sigma factors"/>
    <property type="match status" value="2"/>
</dbReference>
<dbReference type="InterPro" id="IPR013325">
    <property type="entry name" value="RNA_pol_sigma_r2"/>
</dbReference>
<dbReference type="InterPro" id="IPR007627">
    <property type="entry name" value="RNA_pol_sigma70_r2"/>
</dbReference>
<dbReference type="InterPro" id="IPR014284">
    <property type="entry name" value="RNA_pol_sigma-70_dom"/>
</dbReference>
<reference evidence="8" key="1">
    <citation type="submission" date="2024-05" db="EMBL/GenBank/DDBJ databases">
        <title>Alkalihalobacillus sp. strain MEB203 novel alkaliphilic bacterium from Lonar Lake, India.</title>
        <authorList>
            <person name="Joshi A."/>
            <person name="Thite S."/>
            <person name="Mengade P."/>
        </authorList>
    </citation>
    <scope>NUCLEOTIDE SEQUENCE</scope>
    <source>
        <strain evidence="8">MEB 203</strain>
    </source>
</reference>
<feature type="domain" description="RNA polymerase sigma-70" evidence="7">
    <location>
        <begin position="240"/>
        <end position="266"/>
    </location>
</feature>
<dbReference type="Pfam" id="PF04542">
    <property type="entry name" value="Sigma70_r2"/>
    <property type="match status" value="1"/>
</dbReference>
<protein>
    <recommendedName>
        <fullName evidence="5">RNA polymerase sigma factor</fullName>
    </recommendedName>
</protein>
<dbReference type="PIRSF" id="PIRSF000770">
    <property type="entry name" value="RNA_pol_sigma-SigE/K"/>
    <property type="match status" value="1"/>
</dbReference>
<dbReference type="NCBIfam" id="NF006071">
    <property type="entry name" value="PRK08215.1"/>
    <property type="match status" value="1"/>
</dbReference>
<dbReference type="NCBIfam" id="TIGR02937">
    <property type="entry name" value="sigma70-ECF"/>
    <property type="match status" value="1"/>
</dbReference>
<dbReference type="PANTHER" id="PTHR30385:SF4">
    <property type="entry name" value="RNA POLYMERASE SIGMA-E FACTOR"/>
    <property type="match status" value="1"/>
</dbReference>
<evidence type="ECO:0000256" key="1">
    <source>
        <dbReference type="ARBA" id="ARBA00023015"/>
    </source>
</evidence>
<dbReference type="InterPro" id="IPR036388">
    <property type="entry name" value="WH-like_DNA-bd_sf"/>
</dbReference>
<dbReference type="NCBIfam" id="TIGR02980">
    <property type="entry name" value="SigBFG"/>
    <property type="match status" value="1"/>
</dbReference>
<dbReference type="PROSITE" id="PS00715">
    <property type="entry name" value="SIGMA70_1"/>
    <property type="match status" value="1"/>
</dbReference>
<proteinExistence type="inferred from homology"/>
<evidence type="ECO:0000259" key="6">
    <source>
        <dbReference type="PROSITE" id="PS00715"/>
    </source>
</evidence>
<dbReference type="InterPro" id="IPR000943">
    <property type="entry name" value="RNA_pol_sigma70"/>
</dbReference>
<evidence type="ECO:0000256" key="5">
    <source>
        <dbReference type="RuleBase" id="RU362124"/>
    </source>
</evidence>
<dbReference type="NCBIfam" id="NF004052">
    <property type="entry name" value="PRK05572.1"/>
    <property type="match status" value="1"/>
</dbReference>
<keyword evidence="3 5" id="KW-0238">DNA-binding</keyword>
<dbReference type="InterPro" id="IPR014322">
    <property type="entry name" value="RNA_pol_sigma-B/F/G"/>
</dbReference>
<dbReference type="RefSeq" id="WP_275117667.1">
    <property type="nucleotide sequence ID" value="NZ_JAOTPO010000003.1"/>
</dbReference>
<keyword evidence="1 5" id="KW-0805">Transcription regulation</keyword>
<evidence type="ECO:0000256" key="4">
    <source>
        <dbReference type="ARBA" id="ARBA00023163"/>
    </source>
</evidence>
<feature type="domain" description="RNA polymerase sigma-70" evidence="6">
    <location>
        <begin position="77"/>
        <end position="90"/>
    </location>
</feature>
<dbReference type="PRINTS" id="PR00046">
    <property type="entry name" value="SIGMA70FCT"/>
</dbReference>
<gene>
    <name evidence="8" type="primary">sigG</name>
    <name evidence="8" type="ORF">N7Z68_06600</name>
</gene>
<dbReference type="SUPFAM" id="SSF88946">
    <property type="entry name" value="Sigma2 domain of RNA polymerase sigma factors"/>
    <property type="match status" value="1"/>
</dbReference>
<evidence type="ECO:0000313" key="8">
    <source>
        <dbReference type="EMBL" id="MDE5413049.1"/>
    </source>
</evidence>
<dbReference type="PANTHER" id="PTHR30385">
    <property type="entry name" value="SIGMA FACTOR F FLAGELLAR"/>
    <property type="match status" value="1"/>
</dbReference>
<dbReference type="InterPro" id="IPR014212">
    <property type="entry name" value="RNA_pol_sigma-G"/>
</dbReference>
<name>A0ABT5VC73_9BACI</name>
<dbReference type="Gene3D" id="1.20.120.1810">
    <property type="match status" value="1"/>
</dbReference>
<comment type="caution">
    <text evidence="8">The sequence shown here is derived from an EMBL/GenBank/DDBJ whole genome shotgun (WGS) entry which is preliminary data.</text>
</comment>
<comment type="function">
    <text evidence="5">Sigma factors are initiation factors that promote the attachment of RNA polymerase to specific initiation sites and are then released.</text>
</comment>